<dbReference type="InterPro" id="IPR008040">
    <property type="entry name" value="Hydant_A_N"/>
</dbReference>
<dbReference type="InterPro" id="IPR002821">
    <property type="entry name" value="Hydantoinase_A"/>
</dbReference>
<evidence type="ECO:0008006" key="6">
    <source>
        <dbReference type="Google" id="ProtNLM"/>
    </source>
</evidence>
<sequence length="939" mass="102485">MPDVKPIAVIACAVLGVDLKHVCGQLGLKVEFNFLEAGLHERPGELREKLQAVIDAISAEGRAQRIVIGYGVCGRGTVGIQARGIPLVIARVHDCIAMFLGGPAAYRREFAKFPGTYYISSGWLEKKAAPISQRGQQAWFGDRRVVRADVAERYGERTADRTMDFLNSWQKNYQRAAFIDTGARRESRSERYAREMAAAYGWTYEKITGSPALFEKLLTATATTKEVLFVEPDQVIAFDAARETLSSRPLKDDNGGTCRTLVLEETDGSPPSSARLGLGIDAGGTYTDAVIYNFEDGETRCKGKALTTRWDFTIGIGRALEKLNPDLLKRVDIVALSTTLATNAIVEGDGQKVGLLIMPPYGIYDPKDYPHEPKAWIRGRLSIAGEETEPVDEAQVRKIVRDMVAGKGVQAFAVSGFAGAINPDHELAVKRIVHEEAGMLTTCGHELSAILDFKIRATTAVLNARIVPRLGALITHLERVLRKKGLGAPIVVVKGDGTLIGSEMARTRPVETIFSGPAASVAGARHLTGLEDALVVDMGGTTTDTAALEQGSVRVCSSGSTVAGRRTHVRALDIRTAGLGGDSLIVREKDGFRIGPRRVAPVAWLGANHGDTVAAIDYLAFRTHRFQSSTRNMQIIVATGTADDLELTQLERRVMGLLRQRPHSVDELIRKTDVYIDRHLPLERLEERFAIQRCGLTPTDLLHLAGEFERWDTAAAEKFFKVVAELDGTDEILLRDRLIESVARSLALEIVKRQLDEQVDPEALHHCPVCRTLLDNLFSGGNGHYRVHFDFKRPVIGIGAPISFFLPQAAAMINARAVLPEHADVANAIGAITSKVVIERRVRIVPAEGSGFFVEGLSGARRFKDFDKVDAFARNELAGMVRRLAKLAGTSSRTVTIETEDQLPEDAGGHPVFLGRIVKARLCGPPDRVMAGERVAQCP</sequence>
<dbReference type="InterPro" id="IPR045079">
    <property type="entry name" value="Oxoprolinase-like"/>
</dbReference>
<feature type="domain" description="Hydantoinase/oxoprolinase N-terminal" evidence="2">
    <location>
        <begin position="278"/>
        <end position="436"/>
    </location>
</feature>
<organism evidence="4 5">
    <name type="scientific">Desulfosarcina widdelii</name>
    <dbReference type="NCBI Taxonomy" id="947919"/>
    <lineage>
        <taxon>Bacteria</taxon>
        <taxon>Pseudomonadati</taxon>
        <taxon>Thermodesulfobacteriota</taxon>
        <taxon>Desulfobacteria</taxon>
        <taxon>Desulfobacterales</taxon>
        <taxon>Desulfosarcinaceae</taxon>
        <taxon>Desulfosarcina</taxon>
    </lineage>
</organism>
<dbReference type="OrthoDB" id="9759608at2"/>
<dbReference type="SUPFAM" id="SSF53067">
    <property type="entry name" value="Actin-like ATPase domain"/>
    <property type="match status" value="1"/>
</dbReference>
<dbReference type="GO" id="GO:0017168">
    <property type="term" value="F:5-oxoprolinase (ATP-hydrolyzing) activity"/>
    <property type="evidence" value="ECO:0007669"/>
    <property type="project" value="TreeGrafter"/>
</dbReference>
<dbReference type="RefSeq" id="WP_155304193.1">
    <property type="nucleotide sequence ID" value="NZ_AP021875.1"/>
</dbReference>
<evidence type="ECO:0000259" key="1">
    <source>
        <dbReference type="Pfam" id="PF01968"/>
    </source>
</evidence>
<dbReference type="Pfam" id="PF07796">
    <property type="entry name" value="DUF1638"/>
    <property type="match status" value="1"/>
</dbReference>
<dbReference type="PANTHER" id="PTHR11365:SF2">
    <property type="entry name" value="5-OXOPROLINASE"/>
    <property type="match status" value="1"/>
</dbReference>
<gene>
    <name evidence="4" type="ORF">DSCW_26690</name>
</gene>
<dbReference type="GO" id="GO:0006749">
    <property type="term" value="P:glutathione metabolic process"/>
    <property type="evidence" value="ECO:0007669"/>
    <property type="project" value="TreeGrafter"/>
</dbReference>
<dbReference type="Proteomes" id="UP000427769">
    <property type="component" value="Chromosome"/>
</dbReference>
<feature type="domain" description="DUF1638" evidence="3">
    <location>
        <begin position="34"/>
        <end position="218"/>
    </location>
</feature>
<evidence type="ECO:0000313" key="5">
    <source>
        <dbReference type="Proteomes" id="UP000427769"/>
    </source>
</evidence>
<name>A0A5K7YZV9_9BACT</name>
<dbReference type="Pfam" id="PF01968">
    <property type="entry name" value="Hydantoinase_A"/>
    <property type="match status" value="1"/>
</dbReference>
<dbReference type="AlphaFoldDB" id="A0A5K7YZV9"/>
<evidence type="ECO:0000259" key="3">
    <source>
        <dbReference type="Pfam" id="PF07796"/>
    </source>
</evidence>
<reference evidence="4 5" key="1">
    <citation type="submission" date="2019-11" db="EMBL/GenBank/DDBJ databases">
        <title>Comparative genomics of hydrocarbon-degrading Desulfosarcina strains.</title>
        <authorList>
            <person name="Watanabe M."/>
            <person name="Kojima H."/>
            <person name="Fukui M."/>
        </authorList>
    </citation>
    <scope>NUCLEOTIDE SEQUENCE [LARGE SCALE GENOMIC DNA]</scope>
    <source>
        <strain evidence="4 5">PP31</strain>
    </source>
</reference>
<dbReference type="Pfam" id="PF05378">
    <property type="entry name" value="Hydant_A_N"/>
    <property type="match status" value="1"/>
</dbReference>
<evidence type="ECO:0000313" key="4">
    <source>
        <dbReference type="EMBL" id="BBO75252.1"/>
    </source>
</evidence>
<dbReference type="EMBL" id="AP021875">
    <property type="protein sequence ID" value="BBO75252.1"/>
    <property type="molecule type" value="Genomic_DNA"/>
</dbReference>
<dbReference type="PANTHER" id="PTHR11365">
    <property type="entry name" value="5-OXOPROLINASE RELATED"/>
    <property type="match status" value="1"/>
</dbReference>
<keyword evidence="5" id="KW-1185">Reference proteome</keyword>
<dbReference type="GO" id="GO:0005829">
    <property type="term" value="C:cytosol"/>
    <property type="evidence" value="ECO:0007669"/>
    <property type="project" value="TreeGrafter"/>
</dbReference>
<dbReference type="InterPro" id="IPR012437">
    <property type="entry name" value="DUF1638"/>
</dbReference>
<dbReference type="KEGG" id="dwd:DSCW_26690"/>
<evidence type="ECO:0000259" key="2">
    <source>
        <dbReference type="Pfam" id="PF05378"/>
    </source>
</evidence>
<proteinExistence type="predicted"/>
<feature type="domain" description="Hydantoinase A/oxoprolinase" evidence="1">
    <location>
        <begin position="456"/>
        <end position="598"/>
    </location>
</feature>
<accession>A0A5K7YZV9</accession>
<dbReference type="InterPro" id="IPR043129">
    <property type="entry name" value="ATPase_NBD"/>
</dbReference>
<protein>
    <recommendedName>
        <fullName evidence="6">Hydantoinase/oxoprolinase</fullName>
    </recommendedName>
</protein>